<dbReference type="AlphaFoldDB" id="A0A7G5N274"/>
<name>A0A7G5N274_9FIRM</name>
<dbReference type="EMBL" id="CP039126">
    <property type="protein sequence ID" value="QMW80967.1"/>
    <property type="molecule type" value="Genomic_DNA"/>
</dbReference>
<evidence type="ECO:0000256" key="1">
    <source>
        <dbReference type="SAM" id="MobiDB-lite"/>
    </source>
</evidence>
<organism evidence="2 3">
    <name type="scientific">Blautia producta</name>
    <dbReference type="NCBI Taxonomy" id="33035"/>
    <lineage>
        <taxon>Bacteria</taxon>
        <taxon>Bacillati</taxon>
        <taxon>Bacillota</taxon>
        <taxon>Clostridia</taxon>
        <taxon>Lachnospirales</taxon>
        <taxon>Lachnospiraceae</taxon>
        <taxon>Blautia</taxon>
    </lineage>
</organism>
<accession>A0A7G5N274</accession>
<gene>
    <name evidence="2" type="ORF">E5259_27250</name>
</gene>
<sequence>MRKRLVSAILVISVFAVFFSYRYGALSTKAGYEKKIASLEREAEETTEYYEKRLQKKAQDNGTEEGHGKAGTEEKESEELTNTVYEGFSSLLSPFFSENQIEVLIQKVEIYLKERSIPFSKVSCLDLAAEKENEYIFFVSYETGKDTAYLQVSYDFETTFFTIEATKEDMESLKTKRAEGGLSAQGMRKTEPTKEEAEAREKENQSKRMDGAQIRKLMEEENQESKGTEPADREEENGNQKQEPAKP</sequence>
<feature type="region of interest" description="Disordered" evidence="1">
    <location>
        <begin position="172"/>
        <end position="247"/>
    </location>
</feature>
<feature type="compositionally biased region" description="Basic and acidic residues" evidence="1">
    <location>
        <begin position="188"/>
        <end position="210"/>
    </location>
</feature>
<dbReference type="RefSeq" id="WP_018596995.1">
    <property type="nucleotide sequence ID" value="NZ_CABLBP010000005.1"/>
</dbReference>
<feature type="compositionally biased region" description="Basic and acidic residues" evidence="1">
    <location>
        <begin position="216"/>
        <end position="231"/>
    </location>
</feature>
<reference evidence="2 3" key="1">
    <citation type="submission" date="2019-04" db="EMBL/GenBank/DDBJ databases">
        <authorList>
            <person name="Schori C."/>
            <person name="Ahrens C."/>
        </authorList>
    </citation>
    <scope>NUCLEOTIDE SEQUENCE [LARGE SCALE GENOMIC DNA]</scope>
    <source>
        <strain evidence="2 3">DSM 2950</strain>
    </source>
</reference>
<dbReference type="Proteomes" id="UP000515789">
    <property type="component" value="Chromosome"/>
</dbReference>
<feature type="region of interest" description="Disordered" evidence="1">
    <location>
        <begin position="54"/>
        <end position="79"/>
    </location>
</feature>
<protein>
    <submittedName>
        <fullName evidence="2">Uncharacterized protein</fullName>
    </submittedName>
</protein>
<proteinExistence type="predicted"/>
<feature type="compositionally biased region" description="Basic and acidic residues" evidence="1">
    <location>
        <begin position="54"/>
        <end position="74"/>
    </location>
</feature>
<evidence type="ECO:0000313" key="3">
    <source>
        <dbReference type="Proteomes" id="UP000515789"/>
    </source>
</evidence>
<evidence type="ECO:0000313" key="2">
    <source>
        <dbReference type="EMBL" id="QMW80967.1"/>
    </source>
</evidence>